<feature type="transmembrane region" description="Helical" evidence="2">
    <location>
        <begin position="401"/>
        <end position="425"/>
    </location>
</feature>
<proteinExistence type="predicted"/>
<accession>A0A7J0EMA3</accession>
<feature type="region of interest" description="Disordered" evidence="1">
    <location>
        <begin position="39"/>
        <end position="86"/>
    </location>
</feature>
<keyword evidence="2" id="KW-0812">Transmembrane</keyword>
<dbReference type="AlphaFoldDB" id="A0A7J0EMA3"/>
<keyword evidence="2" id="KW-0472">Membrane</keyword>
<reference evidence="3 4" key="1">
    <citation type="submission" date="2019-07" db="EMBL/GenBank/DDBJ databases">
        <title>De Novo Assembly of kiwifruit Actinidia rufa.</title>
        <authorList>
            <person name="Sugita-Konishi S."/>
            <person name="Sato K."/>
            <person name="Mori E."/>
            <person name="Abe Y."/>
            <person name="Kisaki G."/>
            <person name="Hamano K."/>
            <person name="Suezawa K."/>
            <person name="Otani M."/>
            <person name="Fukuda T."/>
            <person name="Manabe T."/>
            <person name="Gomi K."/>
            <person name="Tabuchi M."/>
            <person name="Akimitsu K."/>
            <person name="Kataoka I."/>
        </authorList>
    </citation>
    <scope>NUCLEOTIDE SEQUENCE [LARGE SCALE GENOMIC DNA]</scope>
    <source>
        <strain evidence="4">cv. Fuchu</strain>
    </source>
</reference>
<evidence type="ECO:0008006" key="5">
    <source>
        <dbReference type="Google" id="ProtNLM"/>
    </source>
</evidence>
<feature type="transmembrane region" description="Helical" evidence="2">
    <location>
        <begin position="291"/>
        <end position="310"/>
    </location>
</feature>
<gene>
    <name evidence="3" type="ORF">Acr_05g0012420</name>
</gene>
<feature type="transmembrane region" description="Helical" evidence="2">
    <location>
        <begin position="372"/>
        <end position="394"/>
    </location>
</feature>
<name>A0A7J0EMA3_9ERIC</name>
<comment type="caution">
    <text evidence="3">The sequence shown here is derived from an EMBL/GenBank/DDBJ whole genome shotgun (WGS) entry which is preliminary data.</text>
</comment>
<dbReference type="PANTHER" id="PTHR35508:SF1">
    <property type="entry name" value="VOLTAGE-DEPENDENT L-TYPE CALCIUM CHANNEL SUBUNIT"/>
    <property type="match status" value="1"/>
</dbReference>
<dbReference type="PANTHER" id="PTHR35508">
    <property type="entry name" value="VOLTAGE-DEPENDENT L-TYPE CALCIUM CHANNEL SUBUNIT"/>
    <property type="match status" value="1"/>
</dbReference>
<evidence type="ECO:0000313" key="4">
    <source>
        <dbReference type="Proteomes" id="UP000585474"/>
    </source>
</evidence>
<feature type="transmembrane region" description="Helical" evidence="2">
    <location>
        <begin position="317"/>
        <end position="335"/>
    </location>
</feature>
<organism evidence="3 4">
    <name type="scientific">Actinidia rufa</name>
    <dbReference type="NCBI Taxonomy" id="165716"/>
    <lineage>
        <taxon>Eukaryota</taxon>
        <taxon>Viridiplantae</taxon>
        <taxon>Streptophyta</taxon>
        <taxon>Embryophyta</taxon>
        <taxon>Tracheophyta</taxon>
        <taxon>Spermatophyta</taxon>
        <taxon>Magnoliopsida</taxon>
        <taxon>eudicotyledons</taxon>
        <taxon>Gunneridae</taxon>
        <taxon>Pentapetalae</taxon>
        <taxon>asterids</taxon>
        <taxon>Ericales</taxon>
        <taxon>Actinidiaceae</taxon>
        <taxon>Actinidia</taxon>
    </lineage>
</organism>
<protein>
    <recommendedName>
        <fullName evidence="5">Transmembrane protein</fullName>
    </recommendedName>
</protein>
<keyword evidence="4" id="KW-1185">Reference proteome</keyword>
<evidence type="ECO:0000256" key="2">
    <source>
        <dbReference type="SAM" id="Phobius"/>
    </source>
</evidence>
<evidence type="ECO:0000256" key="1">
    <source>
        <dbReference type="SAM" id="MobiDB-lite"/>
    </source>
</evidence>
<dbReference type="Proteomes" id="UP000585474">
    <property type="component" value="Unassembled WGS sequence"/>
</dbReference>
<sequence length="499" mass="54726">MAESDDVGEKPNGVFVERSPAQELTLYGVLRRVVAEIFFPDPGSGFGSPAPPDQRLSRREHPSPPRRFEEHRPRPPPLDSPRHASPCPPRRVCDLILRVMGEVSTMGEVSSLDEVSTMDEVGTMNEVRTIALLWSANIVAGTFLERESNSGPGRSPSIMATITTLSLESSTSKTACLLRLSNESMVPGDNFLNHDLADPFKIVHRILLPFINSELSWQLESGRDPGPHYLFYEQRLSLFDQSIRGHWCTRTCIDGFNTGVEVPDLLSGGSISAFGHLVVTARRPTSPSDFLAFYFGGIGAAGGGGRLFVVRCCIRRALFSFMILICSAIPCISQWRPSRFGTWLVLAIGWRMESRVRSLCRDPRTAKYGTTVNAIVISLLVSLAAAGGFLALFFAFMTAIYIGALSVAVFVISTATISAIVAVVITTELWKPWAAELLTVEVGEHNAGGWIGFFWTVWLATKKSVSLVKHSLTMTGSALSAYSSARHARRYHETDKISD</sequence>
<feature type="compositionally biased region" description="Basic and acidic residues" evidence="1">
    <location>
        <begin position="55"/>
        <end position="73"/>
    </location>
</feature>
<keyword evidence="2" id="KW-1133">Transmembrane helix</keyword>
<dbReference type="OrthoDB" id="1925129at2759"/>
<evidence type="ECO:0000313" key="3">
    <source>
        <dbReference type="EMBL" id="GFY87603.1"/>
    </source>
</evidence>
<dbReference type="EMBL" id="BJWL01000005">
    <property type="protein sequence ID" value="GFY87603.1"/>
    <property type="molecule type" value="Genomic_DNA"/>
</dbReference>